<proteinExistence type="predicted"/>
<dbReference type="OrthoDB" id="9821143at2"/>
<dbReference type="EMBL" id="CP038033">
    <property type="protein sequence ID" value="QBQ56229.1"/>
    <property type="molecule type" value="Genomic_DNA"/>
</dbReference>
<accession>A0A4P7C369</accession>
<feature type="region of interest" description="Disordered" evidence="1">
    <location>
        <begin position="125"/>
        <end position="159"/>
    </location>
</feature>
<organism evidence="2 3">
    <name type="scientific">Nitrosococcus wardiae</name>
    <dbReference type="NCBI Taxonomy" id="1814290"/>
    <lineage>
        <taxon>Bacteria</taxon>
        <taxon>Pseudomonadati</taxon>
        <taxon>Pseudomonadota</taxon>
        <taxon>Gammaproteobacteria</taxon>
        <taxon>Chromatiales</taxon>
        <taxon>Chromatiaceae</taxon>
        <taxon>Nitrosococcus</taxon>
    </lineage>
</organism>
<name>A0A4P7C369_9GAMM</name>
<keyword evidence="3" id="KW-1185">Reference proteome</keyword>
<reference evidence="2 3" key="1">
    <citation type="submission" date="2019-03" db="EMBL/GenBank/DDBJ databases">
        <title>The genome sequence of Nitrosococcus wardiae strain D1FHST reveals the archetypal metabolic capacity of ammonia-oxidizing Gammaproteobacteria.</title>
        <authorList>
            <person name="Wang L."/>
            <person name="Lim C.K."/>
            <person name="Hanson T.E."/>
            <person name="Dang H."/>
            <person name="Klotz M.G."/>
        </authorList>
    </citation>
    <scope>NUCLEOTIDE SEQUENCE [LARGE SCALE GENOMIC DNA]</scope>
    <source>
        <strain evidence="2 3">D1FHS</strain>
    </source>
</reference>
<protein>
    <submittedName>
        <fullName evidence="2">Uncharacterized protein</fullName>
    </submittedName>
</protein>
<evidence type="ECO:0000313" key="2">
    <source>
        <dbReference type="EMBL" id="QBQ56229.1"/>
    </source>
</evidence>
<dbReference type="AlphaFoldDB" id="A0A4P7C369"/>
<evidence type="ECO:0000313" key="3">
    <source>
        <dbReference type="Proteomes" id="UP000294325"/>
    </source>
</evidence>
<gene>
    <name evidence="2" type="ORF">E3U44_18285</name>
</gene>
<evidence type="ECO:0000256" key="1">
    <source>
        <dbReference type="SAM" id="MobiDB-lite"/>
    </source>
</evidence>
<dbReference type="Proteomes" id="UP000294325">
    <property type="component" value="Chromosome"/>
</dbReference>
<dbReference type="KEGG" id="nwr:E3U44_18285"/>
<sequence>MQEKSTFHSSADTLWHNESQSLSDQTFSIKRIIEAWAREVQGEADIMTVILYLDARGDFIEYDPNVARFFTPMNRPESNARVRELHEAEFYSARFLPDGFAQHEIALEQVLDFCERHQVPYPACLPPKSTFERQARQQGPEPRAGSPRNAAAIQARQTTKAERRQKLREFFEEAQKRAEEKGHRPIREDDIPVTKKDFLDVFFRVHPKISRRKESTLADDLHAIGLRFQPGTRSRKNNTLEQLFPV</sequence>
<dbReference type="RefSeq" id="WP_134359479.1">
    <property type="nucleotide sequence ID" value="NZ_CP038033.1"/>
</dbReference>